<proteinExistence type="predicted"/>
<dbReference type="AlphaFoldDB" id="A0A2A9EPM1"/>
<dbReference type="Proteomes" id="UP000222106">
    <property type="component" value="Unassembled WGS sequence"/>
</dbReference>
<comment type="caution">
    <text evidence="1">The sequence shown here is derived from an EMBL/GenBank/DDBJ whole genome shotgun (WGS) entry which is preliminary data.</text>
</comment>
<dbReference type="EMBL" id="PDJI01000004">
    <property type="protein sequence ID" value="PFG40195.1"/>
    <property type="molecule type" value="Genomic_DNA"/>
</dbReference>
<name>A0A2A9EPM1_9MICO</name>
<evidence type="ECO:0000313" key="1">
    <source>
        <dbReference type="EMBL" id="PFG40195.1"/>
    </source>
</evidence>
<protein>
    <submittedName>
        <fullName evidence="1">Uncharacterized protein</fullName>
    </submittedName>
</protein>
<sequence length="82" mass="8138">MPGYLAELAAGGVAVVPTALVPHGAPEPEREAALAGRRGEVVVRPGVGAGSSGALRAAASAAEMVDHLAVDRRADHLLALHG</sequence>
<organism evidence="1 2">
    <name type="scientific">Georgenia soli</name>
    <dbReference type="NCBI Taxonomy" id="638953"/>
    <lineage>
        <taxon>Bacteria</taxon>
        <taxon>Bacillati</taxon>
        <taxon>Actinomycetota</taxon>
        <taxon>Actinomycetes</taxon>
        <taxon>Micrococcales</taxon>
        <taxon>Bogoriellaceae</taxon>
        <taxon>Georgenia</taxon>
    </lineage>
</organism>
<gene>
    <name evidence="1" type="ORF">ATJ97_2716</name>
</gene>
<reference evidence="1 2" key="1">
    <citation type="submission" date="2017-10" db="EMBL/GenBank/DDBJ databases">
        <title>Sequencing the genomes of 1000 actinobacteria strains.</title>
        <authorList>
            <person name="Klenk H.-P."/>
        </authorList>
    </citation>
    <scope>NUCLEOTIDE SEQUENCE [LARGE SCALE GENOMIC DNA]</scope>
    <source>
        <strain evidence="1 2">DSM 21838</strain>
    </source>
</reference>
<accession>A0A2A9EPM1</accession>
<keyword evidence="2" id="KW-1185">Reference proteome</keyword>
<evidence type="ECO:0000313" key="2">
    <source>
        <dbReference type="Proteomes" id="UP000222106"/>
    </source>
</evidence>
<dbReference type="RefSeq" id="WP_098484163.1">
    <property type="nucleotide sequence ID" value="NZ_PDJI01000004.1"/>
</dbReference>